<sequence>MTGKHKHCAESISPATRPPPSVATMTNRQQNILLIGASGTLGRALHETLTARGHTVRTVGRTSGDLRFDITDPARIGALYEAAGPVDAVVSAAGSVPFKPLAELGPDDWQAAFTGKVLAQVELVRQGLAHVAERGSFTLITGVLAQEPIVTGAAAALANGAVEAFVRAAAVEIAPQRVNAVSPNVFTESLDSYGDFFPGMGSVPLEDVARTYVRSVEGAQTGQIYRL</sequence>
<dbReference type="PANTHER" id="PTHR43477:SF1">
    <property type="entry name" value="DIHYDROANTICAPSIN 7-DEHYDROGENASE"/>
    <property type="match status" value="1"/>
</dbReference>
<comment type="caution">
    <text evidence="4">The sequence shown here is derived from an EMBL/GenBank/DDBJ whole genome shotgun (WGS) entry which is preliminary data.</text>
</comment>
<dbReference type="PANTHER" id="PTHR43477">
    <property type="entry name" value="DIHYDROANTICAPSIN 7-DEHYDROGENASE"/>
    <property type="match status" value="1"/>
</dbReference>
<protein>
    <submittedName>
        <fullName evidence="4">Short chain dehydrogenase</fullName>
    </submittedName>
</protein>
<feature type="region of interest" description="Disordered" evidence="3">
    <location>
        <begin position="1"/>
        <end position="21"/>
    </location>
</feature>
<accession>A0ABN3F8I2</accession>
<evidence type="ECO:0000256" key="1">
    <source>
        <dbReference type="ARBA" id="ARBA00006484"/>
    </source>
</evidence>
<gene>
    <name evidence="4" type="ORF">GCM10010246_00090</name>
</gene>
<dbReference type="Gene3D" id="3.40.50.720">
    <property type="entry name" value="NAD(P)-binding Rossmann-like Domain"/>
    <property type="match status" value="1"/>
</dbReference>
<evidence type="ECO:0000256" key="3">
    <source>
        <dbReference type="SAM" id="MobiDB-lite"/>
    </source>
</evidence>
<dbReference type="InterPro" id="IPR002347">
    <property type="entry name" value="SDR_fam"/>
</dbReference>
<dbReference type="NCBIfam" id="NF005754">
    <property type="entry name" value="PRK07578.1"/>
    <property type="match status" value="1"/>
</dbReference>
<dbReference type="InterPro" id="IPR051122">
    <property type="entry name" value="SDR_DHRS6-like"/>
</dbReference>
<dbReference type="Pfam" id="PF13561">
    <property type="entry name" value="adh_short_C2"/>
    <property type="match status" value="1"/>
</dbReference>
<name>A0ABN3F8I2_9ACTN</name>
<proteinExistence type="inferred from homology"/>
<dbReference type="EMBL" id="BAAASD010000001">
    <property type="protein sequence ID" value="GAA2323451.1"/>
    <property type="molecule type" value="Genomic_DNA"/>
</dbReference>
<keyword evidence="5" id="KW-1185">Reference proteome</keyword>
<evidence type="ECO:0000313" key="5">
    <source>
        <dbReference type="Proteomes" id="UP001500253"/>
    </source>
</evidence>
<organism evidence="4 5">
    <name type="scientific">Streptomyces cuspidosporus</name>
    <dbReference type="NCBI Taxonomy" id="66882"/>
    <lineage>
        <taxon>Bacteria</taxon>
        <taxon>Bacillati</taxon>
        <taxon>Actinomycetota</taxon>
        <taxon>Actinomycetes</taxon>
        <taxon>Kitasatosporales</taxon>
        <taxon>Streptomycetaceae</taxon>
        <taxon>Streptomyces</taxon>
    </lineage>
</organism>
<dbReference type="PRINTS" id="PR00081">
    <property type="entry name" value="GDHRDH"/>
</dbReference>
<keyword evidence="2" id="KW-0560">Oxidoreductase</keyword>
<dbReference type="SUPFAM" id="SSF51735">
    <property type="entry name" value="NAD(P)-binding Rossmann-fold domains"/>
    <property type="match status" value="1"/>
</dbReference>
<evidence type="ECO:0000256" key="2">
    <source>
        <dbReference type="ARBA" id="ARBA00023002"/>
    </source>
</evidence>
<evidence type="ECO:0000313" key="4">
    <source>
        <dbReference type="EMBL" id="GAA2323451.1"/>
    </source>
</evidence>
<dbReference type="InterPro" id="IPR036291">
    <property type="entry name" value="NAD(P)-bd_dom_sf"/>
</dbReference>
<comment type="similarity">
    <text evidence="1">Belongs to the short-chain dehydrogenases/reductases (SDR) family.</text>
</comment>
<dbReference type="CDD" id="cd11731">
    <property type="entry name" value="Lin1944_like_SDR_c"/>
    <property type="match status" value="1"/>
</dbReference>
<reference evidence="4 5" key="1">
    <citation type="journal article" date="2019" name="Int. J. Syst. Evol. Microbiol.">
        <title>The Global Catalogue of Microorganisms (GCM) 10K type strain sequencing project: providing services to taxonomists for standard genome sequencing and annotation.</title>
        <authorList>
            <consortium name="The Broad Institute Genomics Platform"/>
            <consortium name="The Broad Institute Genome Sequencing Center for Infectious Disease"/>
            <person name="Wu L."/>
            <person name="Ma J."/>
        </authorList>
    </citation>
    <scope>NUCLEOTIDE SEQUENCE [LARGE SCALE GENOMIC DNA]</scope>
    <source>
        <strain evidence="4 5">JCM 4316</strain>
    </source>
</reference>
<dbReference type="Proteomes" id="UP001500253">
    <property type="component" value="Unassembled WGS sequence"/>
</dbReference>